<organism evidence="3 4">
    <name type="scientific">Cupriavidus taiwanensis</name>
    <dbReference type="NCBI Taxonomy" id="164546"/>
    <lineage>
        <taxon>Bacteria</taxon>
        <taxon>Pseudomonadati</taxon>
        <taxon>Pseudomonadota</taxon>
        <taxon>Betaproteobacteria</taxon>
        <taxon>Burkholderiales</taxon>
        <taxon>Burkholderiaceae</taxon>
        <taxon>Cupriavidus</taxon>
    </lineage>
</organism>
<evidence type="ECO:0000313" key="3">
    <source>
        <dbReference type="EMBL" id="SPK75985.1"/>
    </source>
</evidence>
<dbReference type="EMBL" id="LT991977">
    <property type="protein sequence ID" value="SPK75985.1"/>
    <property type="molecule type" value="Genomic_DNA"/>
</dbReference>
<keyword evidence="2" id="KW-0732">Signal</keyword>
<geneLocation type="plasmid" evidence="3">
    <name>II</name>
</geneLocation>
<feature type="signal peptide" evidence="2">
    <location>
        <begin position="1"/>
        <end position="26"/>
    </location>
</feature>
<gene>
    <name evidence="3" type="ORF">CT19425_MP70145</name>
</gene>
<reference evidence="3 4" key="1">
    <citation type="submission" date="2018-01" db="EMBL/GenBank/DDBJ databases">
        <authorList>
            <person name="Gaut B.S."/>
            <person name="Morton B.R."/>
            <person name="Clegg M.T."/>
            <person name="Duvall M.R."/>
        </authorList>
    </citation>
    <scope>NUCLEOTIDE SEQUENCE [LARGE SCALE GENOMIC DNA]</scope>
    <source>
        <strain evidence="3">Cupriavidus taiwanensis LMG 19425</strain>
        <plasmid evidence="4">Plasmid ii</plasmid>
    </source>
</reference>
<feature type="region of interest" description="Disordered" evidence="1">
    <location>
        <begin position="54"/>
        <end position="90"/>
    </location>
</feature>
<dbReference type="AlphaFoldDB" id="A0A375IRZ6"/>
<sequence length="90" mass="9667">MQSNLTTPVSAFILGVCVMIFAPAHAQGPKESSFAGDKYGYSFHQTKADVFTDGAHGVKRPDPYTDGANIQTPRNPFNDCAHGSKRGSIH</sequence>
<dbReference type="Proteomes" id="UP000255505">
    <property type="component" value="Plasmid II"/>
</dbReference>
<feature type="chain" id="PRO_5016698391" evidence="2">
    <location>
        <begin position="27"/>
        <end position="90"/>
    </location>
</feature>
<dbReference type="RefSeq" id="WP_147299677.1">
    <property type="nucleotide sequence ID" value="NZ_LT991977.1"/>
</dbReference>
<evidence type="ECO:0000256" key="2">
    <source>
        <dbReference type="SAM" id="SignalP"/>
    </source>
</evidence>
<proteinExistence type="predicted"/>
<name>A0A375IRZ6_9BURK</name>
<accession>A0A375IRZ6</accession>
<keyword evidence="3" id="KW-0614">Plasmid</keyword>
<evidence type="ECO:0000256" key="1">
    <source>
        <dbReference type="SAM" id="MobiDB-lite"/>
    </source>
</evidence>
<evidence type="ECO:0000313" key="4">
    <source>
        <dbReference type="Proteomes" id="UP000255505"/>
    </source>
</evidence>
<protein>
    <submittedName>
        <fullName evidence="3">Uncharacterized protein</fullName>
    </submittedName>
</protein>